<dbReference type="GO" id="GO:0005975">
    <property type="term" value="P:carbohydrate metabolic process"/>
    <property type="evidence" value="ECO:0007669"/>
    <property type="project" value="InterPro"/>
</dbReference>
<dbReference type="GO" id="GO:0030248">
    <property type="term" value="F:cellulose binding"/>
    <property type="evidence" value="ECO:0007669"/>
    <property type="project" value="InterPro"/>
</dbReference>
<evidence type="ECO:0000256" key="1">
    <source>
        <dbReference type="ARBA" id="ARBA00022729"/>
    </source>
</evidence>
<sequence length="114" mass="11432">MFTYLTLLFYAASVSAQTIVQNTTAPAPSSLPFNSTATSTTAPGPSNSTAASMTALGSSNSTVASTTSAAATTPSSGAFVARFGQCGGATYMGPTACASPFTCTKFSDYYSECL</sequence>
<proteinExistence type="predicted"/>
<reference evidence="5" key="1">
    <citation type="submission" date="2023-06" db="EMBL/GenBank/DDBJ databases">
        <authorList>
            <consortium name="Lawrence Berkeley National Laboratory"/>
            <person name="Ahrendt S."/>
            <person name="Sahu N."/>
            <person name="Indic B."/>
            <person name="Wong-Bajracharya J."/>
            <person name="Merenyi Z."/>
            <person name="Ke H.-M."/>
            <person name="Monk M."/>
            <person name="Kocsube S."/>
            <person name="Drula E."/>
            <person name="Lipzen A."/>
            <person name="Balint B."/>
            <person name="Henrissat B."/>
            <person name="Andreopoulos B."/>
            <person name="Martin F.M."/>
            <person name="Harder C.B."/>
            <person name="Rigling D."/>
            <person name="Ford K.L."/>
            <person name="Foster G.D."/>
            <person name="Pangilinan J."/>
            <person name="Papanicolaou A."/>
            <person name="Barry K."/>
            <person name="LaButti K."/>
            <person name="Viragh M."/>
            <person name="Koriabine M."/>
            <person name="Yan M."/>
            <person name="Riley R."/>
            <person name="Champramary S."/>
            <person name="Plett K.L."/>
            <person name="Tsai I.J."/>
            <person name="Slot J."/>
            <person name="Sipos G."/>
            <person name="Plett J."/>
            <person name="Nagy L.G."/>
            <person name="Grigoriev I.V."/>
        </authorList>
    </citation>
    <scope>NUCLEOTIDE SEQUENCE</scope>
    <source>
        <strain evidence="5">FPL87.14</strain>
    </source>
</reference>
<feature type="compositionally biased region" description="Low complexity" evidence="2">
    <location>
        <begin position="34"/>
        <end position="53"/>
    </location>
</feature>
<protein>
    <recommendedName>
        <fullName evidence="4">CBM1 domain-containing protein</fullName>
    </recommendedName>
</protein>
<dbReference type="SUPFAM" id="SSF57180">
    <property type="entry name" value="Cellulose-binding domain"/>
    <property type="match status" value="1"/>
</dbReference>
<evidence type="ECO:0000256" key="2">
    <source>
        <dbReference type="SAM" id="MobiDB-lite"/>
    </source>
</evidence>
<comment type="caution">
    <text evidence="5">The sequence shown here is derived from an EMBL/GenBank/DDBJ whole genome shotgun (WGS) entry which is preliminary data.</text>
</comment>
<dbReference type="InterPro" id="IPR000254">
    <property type="entry name" value="CBD"/>
</dbReference>
<dbReference type="Pfam" id="PF00734">
    <property type="entry name" value="CBM_1"/>
    <property type="match status" value="1"/>
</dbReference>
<dbReference type="InterPro" id="IPR035971">
    <property type="entry name" value="CBD_sf"/>
</dbReference>
<gene>
    <name evidence="5" type="ORF">EV421DRAFT_624739</name>
</gene>
<keyword evidence="6" id="KW-1185">Reference proteome</keyword>
<dbReference type="Proteomes" id="UP001175226">
    <property type="component" value="Unassembled WGS sequence"/>
</dbReference>
<dbReference type="PROSITE" id="PS51164">
    <property type="entry name" value="CBM1_2"/>
    <property type="match status" value="1"/>
</dbReference>
<evidence type="ECO:0000313" key="5">
    <source>
        <dbReference type="EMBL" id="KAK0421807.1"/>
    </source>
</evidence>
<dbReference type="EMBL" id="JAUEPT010000289">
    <property type="protein sequence ID" value="KAK0421807.1"/>
    <property type="molecule type" value="Genomic_DNA"/>
</dbReference>
<evidence type="ECO:0000256" key="3">
    <source>
        <dbReference type="SAM" id="SignalP"/>
    </source>
</evidence>
<feature type="signal peptide" evidence="3">
    <location>
        <begin position="1"/>
        <end position="16"/>
    </location>
</feature>
<dbReference type="AlphaFoldDB" id="A0AA39ICD0"/>
<keyword evidence="1 3" id="KW-0732">Signal</keyword>
<name>A0AA39ICD0_9AGAR</name>
<evidence type="ECO:0000259" key="4">
    <source>
        <dbReference type="PROSITE" id="PS51164"/>
    </source>
</evidence>
<dbReference type="SMART" id="SM00236">
    <property type="entry name" value="fCBD"/>
    <property type="match status" value="1"/>
</dbReference>
<organism evidence="5 6">
    <name type="scientific">Armillaria borealis</name>
    <dbReference type="NCBI Taxonomy" id="47425"/>
    <lineage>
        <taxon>Eukaryota</taxon>
        <taxon>Fungi</taxon>
        <taxon>Dikarya</taxon>
        <taxon>Basidiomycota</taxon>
        <taxon>Agaricomycotina</taxon>
        <taxon>Agaricomycetes</taxon>
        <taxon>Agaricomycetidae</taxon>
        <taxon>Agaricales</taxon>
        <taxon>Marasmiineae</taxon>
        <taxon>Physalacriaceae</taxon>
        <taxon>Armillaria</taxon>
    </lineage>
</organism>
<feature type="chain" id="PRO_5041416609" description="CBM1 domain-containing protein" evidence="3">
    <location>
        <begin position="17"/>
        <end position="114"/>
    </location>
</feature>
<accession>A0AA39ICD0</accession>
<evidence type="ECO:0000313" key="6">
    <source>
        <dbReference type="Proteomes" id="UP001175226"/>
    </source>
</evidence>
<feature type="region of interest" description="Disordered" evidence="2">
    <location>
        <begin position="25"/>
        <end position="53"/>
    </location>
</feature>
<dbReference type="GO" id="GO:0005576">
    <property type="term" value="C:extracellular region"/>
    <property type="evidence" value="ECO:0007669"/>
    <property type="project" value="InterPro"/>
</dbReference>
<feature type="domain" description="CBM1" evidence="4">
    <location>
        <begin position="78"/>
        <end position="114"/>
    </location>
</feature>